<dbReference type="InterPro" id="IPR004090">
    <property type="entry name" value="Chemotax_Me-accpt_rcpt"/>
</dbReference>
<dbReference type="SUPFAM" id="SSF58104">
    <property type="entry name" value="Methyl-accepting chemotaxis protein (MCP) signaling domain"/>
    <property type="match status" value="1"/>
</dbReference>
<name>A0ABV1BYV4_9FIRM</name>
<dbReference type="SMART" id="SM00304">
    <property type="entry name" value="HAMP"/>
    <property type="match status" value="1"/>
</dbReference>
<proteinExistence type="inferred from homology"/>
<evidence type="ECO:0000259" key="6">
    <source>
        <dbReference type="PROSITE" id="PS50885"/>
    </source>
</evidence>
<dbReference type="InterPro" id="IPR051310">
    <property type="entry name" value="MCP_chemotaxis"/>
</dbReference>
<dbReference type="Gene3D" id="6.10.340.10">
    <property type="match status" value="1"/>
</dbReference>
<dbReference type="PROSITE" id="PS50885">
    <property type="entry name" value="HAMP"/>
    <property type="match status" value="1"/>
</dbReference>
<gene>
    <name evidence="7" type="ORF">WMO14_07005</name>
</gene>
<dbReference type="Pfam" id="PF00015">
    <property type="entry name" value="MCPsignal"/>
    <property type="match status" value="1"/>
</dbReference>
<sequence>MISKLHQLNLHDKIKYIYATVIKFMILSGIVSIIGLSLLDIRFNSYVKGAQKANNAAKESIIDISSAARNIREMALNDDSSTYENYKNNVKTVLTDSQTQLDIIKNTNIIDDDLYNQYVKALNEWGNIGYDIINQIEKGDLASAKNKIHTVCTPALNNLMSIADKMEDETNKEADQAILLSNVVAVIGGVAIVLFIVIASLISKKIGAKITEMIIEPLRDIDNVAKDLANGNLHSELTYHSDDELGTLAHSLRKSIRTLSSYVDDIKRSMQEFSHGNFDVKPEVEWKGDFEEILHVFMSFEASMADLVKHLQRVADQVAEGSEQIASSSTELAEGATNQAASVEELTASLASVSERVAQNSQNAREISGKVNELGTQLDESNGKMGEMVTSMGEIEKASKEISKIIETINQIASQTNLLALNASIEAARAGDAGKGFAVVADQVSALAAQSAEAAKESASLIDTSVAAVEKGMVIANDTASQLGVVVDNSRHIVDEVNNIADVLNTQTETIKQVDDGIEDINDVVQTNSATSQECAAASQDMSTQADTLRGLIATLKIAHFKKNNNK</sequence>
<keyword evidence="8" id="KW-1185">Reference proteome</keyword>
<dbReference type="InterPro" id="IPR003660">
    <property type="entry name" value="HAMP_dom"/>
</dbReference>
<dbReference type="SMART" id="SM00283">
    <property type="entry name" value="MA"/>
    <property type="match status" value="1"/>
</dbReference>
<keyword evidence="3" id="KW-0807">Transducer</keyword>
<dbReference type="PROSITE" id="PS50111">
    <property type="entry name" value="CHEMOTAXIS_TRANSDUC_2"/>
    <property type="match status" value="1"/>
</dbReference>
<dbReference type="PANTHER" id="PTHR43531:SF11">
    <property type="entry name" value="METHYL-ACCEPTING CHEMOTAXIS PROTEIN 3"/>
    <property type="match status" value="1"/>
</dbReference>
<dbReference type="InterPro" id="IPR004089">
    <property type="entry name" value="MCPsignal_dom"/>
</dbReference>
<dbReference type="CDD" id="cd06225">
    <property type="entry name" value="HAMP"/>
    <property type="match status" value="1"/>
</dbReference>
<comment type="caution">
    <text evidence="7">The sequence shown here is derived from an EMBL/GenBank/DDBJ whole genome shotgun (WGS) entry which is preliminary data.</text>
</comment>
<feature type="domain" description="Methyl-accepting transducer" evidence="5">
    <location>
        <begin position="314"/>
        <end position="543"/>
    </location>
</feature>
<evidence type="ECO:0000256" key="4">
    <source>
        <dbReference type="SAM" id="Phobius"/>
    </source>
</evidence>
<dbReference type="PANTHER" id="PTHR43531">
    <property type="entry name" value="PROTEIN ICFG"/>
    <property type="match status" value="1"/>
</dbReference>
<dbReference type="Proteomes" id="UP001442364">
    <property type="component" value="Unassembled WGS sequence"/>
</dbReference>
<dbReference type="RefSeq" id="WP_349153555.1">
    <property type="nucleotide sequence ID" value="NZ_JBBMER010000004.1"/>
</dbReference>
<feature type="transmembrane region" description="Helical" evidence="4">
    <location>
        <begin position="16"/>
        <end position="39"/>
    </location>
</feature>
<dbReference type="Gene3D" id="1.10.287.950">
    <property type="entry name" value="Methyl-accepting chemotaxis protein"/>
    <property type="match status" value="1"/>
</dbReference>
<reference evidence="7 8" key="1">
    <citation type="submission" date="2024-03" db="EMBL/GenBank/DDBJ databases">
        <title>Human intestinal bacterial collection.</title>
        <authorList>
            <person name="Pauvert C."/>
            <person name="Hitch T.C.A."/>
            <person name="Clavel T."/>
        </authorList>
    </citation>
    <scope>NUCLEOTIDE SEQUENCE [LARGE SCALE GENOMIC DNA]</scope>
    <source>
        <strain evidence="7 8">CLA-AA-H255</strain>
    </source>
</reference>
<feature type="domain" description="HAMP" evidence="6">
    <location>
        <begin position="212"/>
        <end position="264"/>
    </location>
</feature>
<evidence type="ECO:0000313" key="7">
    <source>
        <dbReference type="EMBL" id="MEQ2379626.1"/>
    </source>
</evidence>
<dbReference type="Pfam" id="PF00672">
    <property type="entry name" value="HAMP"/>
    <property type="match status" value="1"/>
</dbReference>
<accession>A0ABV1BYV4</accession>
<protein>
    <submittedName>
        <fullName evidence="7">Methyl-accepting chemotaxis protein</fullName>
    </submittedName>
</protein>
<keyword evidence="4" id="KW-0472">Membrane</keyword>
<organism evidence="7 8">
    <name type="scientific">[Lactobacillus] rogosae</name>
    <dbReference type="NCBI Taxonomy" id="706562"/>
    <lineage>
        <taxon>Bacteria</taxon>
        <taxon>Bacillati</taxon>
        <taxon>Bacillota</taxon>
        <taxon>Clostridia</taxon>
        <taxon>Lachnospirales</taxon>
        <taxon>Lachnospiraceae</taxon>
        <taxon>Lachnospira</taxon>
    </lineage>
</organism>
<evidence type="ECO:0000256" key="1">
    <source>
        <dbReference type="ARBA" id="ARBA00022500"/>
    </source>
</evidence>
<keyword evidence="4" id="KW-0812">Transmembrane</keyword>
<comment type="similarity">
    <text evidence="2">Belongs to the methyl-accepting chemotaxis (MCP) protein family.</text>
</comment>
<evidence type="ECO:0000256" key="3">
    <source>
        <dbReference type="PROSITE-ProRule" id="PRU00284"/>
    </source>
</evidence>
<evidence type="ECO:0000259" key="5">
    <source>
        <dbReference type="PROSITE" id="PS50111"/>
    </source>
</evidence>
<dbReference type="EMBL" id="JBBMER010000004">
    <property type="protein sequence ID" value="MEQ2379626.1"/>
    <property type="molecule type" value="Genomic_DNA"/>
</dbReference>
<evidence type="ECO:0000313" key="8">
    <source>
        <dbReference type="Proteomes" id="UP001442364"/>
    </source>
</evidence>
<keyword evidence="1" id="KW-0145">Chemotaxis</keyword>
<feature type="transmembrane region" description="Helical" evidence="4">
    <location>
        <begin position="179"/>
        <end position="202"/>
    </location>
</feature>
<keyword evidence="4" id="KW-1133">Transmembrane helix</keyword>
<evidence type="ECO:0000256" key="2">
    <source>
        <dbReference type="ARBA" id="ARBA00029447"/>
    </source>
</evidence>
<dbReference type="PRINTS" id="PR00260">
    <property type="entry name" value="CHEMTRNSDUCR"/>
</dbReference>